<protein>
    <submittedName>
        <fullName evidence="1">Uncharacterized protein</fullName>
    </submittedName>
</protein>
<reference evidence="1" key="1">
    <citation type="submission" date="2019-04" db="EMBL/GenBank/DDBJ databases">
        <authorList>
            <person name="Brambilla D."/>
        </authorList>
    </citation>
    <scope>NUCLEOTIDE SEQUENCE</scope>
    <source>
        <strain evidence="1">BAL1</strain>
    </source>
</reference>
<evidence type="ECO:0000313" key="1">
    <source>
        <dbReference type="EMBL" id="VHO03018.1"/>
    </source>
</evidence>
<gene>
    <name evidence="1" type="ORF">BAL341_1168</name>
</gene>
<proteinExistence type="predicted"/>
<accession>A0A486XKH7</accession>
<sequence>MLLGGVIYKCFYHHFDQLLVKMTLANGYCDILPAGSNKWVIKSLFSIILIDVNWLSYC</sequence>
<name>A0A486XKH7_9GAMM</name>
<dbReference type="EMBL" id="CAAJGR010000078">
    <property type="protein sequence ID" value="VHO03018.1"/>
    <property type="molecule type" value="Genomic_DNA"/>
</dbReference>
<organism evidence="1">
    <name type="scientific">Rheinheimera sp. BAL341</name>
    <dbReference type="NCBI Taxonomy" id="1708203"/>
    <lineage>
        <taxon>Bacteria</taxon>
        <taxon>Pseudomonadati</taxon>
        <taxon>Pseudomonadota</taxon>
        <taxon>Gammaproteobacteria</taxon>
        <taxon>Chromatiales</taxon>
        <taxon>Chromatiaceae</taxon>
        <taxon>Rheinheimera</taxon>
    </lineage>
</organism>
<dbReference type="AlphaFoldDB" id="A0A486XKH7"/>